<dbReference type="Pfam" id="PF00106">
    <property type="entry name" value="adh_short"/>
    <property type="match status" value="1"/>
</dbReference>
<dbReference type="PANTHER" id="PTHR45024:SF2">
    <property type="entry name" value="SCP2 DOMAIN-CONTAINING PROTEIN"/>
    <property type="match status" value="1"/>
</dbReference>
<comment type="caution">
    <text evidence="5">The sequence shown here is derived from an EMBL/GenBank/DDBJ whole genome shotgun (WGS) entry which is preliminary data.</text>
</comment>
<dbReference type="EMBL" id="JAVDVQ010000043">
    <property type="protein sequence ID" value="MDR7085036.1"/>
    <property type="molecule type" value="Genomic_DNA"/>
</dbReference>
<dbReference type="PROSITE" id="PS00061">
    <property type="entry name" value="ADH_SHORT"/>
    <property type="match status" value="1"/>
</dbReference>
<keyword evidence="2" id="KW-0560">Oxidoreductase</keyword>
<evidence type="ECO:0000256" key="2">
    <source>
        <dbReference type="ARBA" id="ARBA00023002"/>
    </source>
</evidence>
<dbReference type="RefSeq" id="WP_310062382.1">
    <property type="nucleotide sequence ID" value="NZ_JAVDVQ010000043.1"/>
</dbReference>
<dbReference type="SMART" id="SM00822">
    <property type="entry name" value="PKS_KR"/>
    <property type="match status" value="1"/>
</dbReference>
<gene>
    <name evidence="5" type="ORF">J2X01_004356</name>
</gene>
<proteinExistence type="inferred from homology"/>
<dbReference type="NCBIfam" id="NF005861">
    <property type="entry name" value="PRK07791.1"/>
    <property type="match status" value="1"/>
</dbReference>
<reference evidence="5 6" key="1">
    <citation type="submission" date="2023-07" db="EMBL/GenBank/DDBJ databases">
        <title>Sorghum-associated microbial communities from plants grown in Nebraska, USA.</title>
        <authorList>
            <person name="Schachtman D."/>
        </authorList>
    </citation>
    <scope>NUCLEOTIDE SEQUENCE [LARGE SCALE GENOMIC DNA]</scope>
    <source>
        <strain evidence="5 6">BE167</strain>
    </source>
</reference>
<dbReference type="SUPFAM" id="SSF51735">
    <property type="entry name" value="NAD(P)-binding Rossmann-fold domains"/>
    <property type="match status" value="1"/>
</dbReference>
<dbReference type="PRINTS" id="PR00081">
    <property type="entry name" value="GDHRDH"/>
</dbReference>
<dbReference type="PANTHER" id="PTHR45024">
    <property type="entry name" value="DEHYDROGENASES, SHORT CHAIN"/>
    <property type="match status" value="1"/>
</dbReference>
<name>A0ABU1UIK9_9MICC</name>
<evidence type="ECO:0000313" key="6">
    <source>
        <dbReference type="Proteomes" id="UP001252243"/>
    </source>
</evidence>
<evidence type="ECO:0000256" key="1">
    <source>
        <dbReference type="ARBA" id="ARBA00006484"/>
    </source>
</evidence>
<comment type="similarity">
    <text evidence="1 3">Belongs to the short-chain dehydrogenases/reductases (SDR) family.</text>
</comment>
<dbReference type="Gene3D" id="3.40.50.720">
    <property type="entry name" value="NAD(P)-binding Rossmann-like Domain"/>
    <property type="match status" value="1"/>
</dbReference>
<dbReference type="PRINTS" id="PR00080">
    <property type="entry name" value="SDRFAMILY"/>
</dbReference>
<protein>
    <submittedName>
        <fullName evidence="5">NAD(P)-dependent dehydrogenase (Short-subunit alcohol dehydrogenase family)</fullName>
    </submittedName>
</protein>
<dbReference type="Proteomes" id="UP001252243">
    <property type="component" value="Unassembled WGS sequence"/>
</dbReference>
<evidence type="ECO:0000256" key="3">
    <source>
        <dbReference type="RuleBase" id="RU000363"/>
    </source>
</evidence>
<evidence type="ECO:0000259" key="4">
    <source>
        <dbReference type="SMART" id="SM00822"/>
    </source>
</evidence>
<accession>A0ABU1UIK9</accession>
<dbReference type="InterPro" id="IPR057326">
    <property type="entry name" value="KR_dom"/>
</dbReference>
<dbReference type="InterPro" id="IPR051687">
    <property type="entry name" value="Peroxisomal_Beta-Oxidation"/>
</dbReference>
<sequence>MKDLVCDGRVVIVTGAGGGIGRHHALEFARQGAKVVVNDRGVQLDGSNDSASAADAVVEEIINLGGEAVSDHNDVSDMAGAEAMVKGAIGHFGELNVLVNNAGIVRDRTVANMAESEWDDVIRVHLKGTFAPTHFASRYWRSLHKEGRPVPARIINTTSTSGLFGNTGQSNYGAAKAGIASFTIITAMELHRYGIKVNAISPGARTRMTAGLIDEPEGDFDPFDPAAIAPFVVWLGSDAAGDVTGQVLGVTGGTVTVLEGWRPGPSEERSHIFTVQEVGEVVPKLLAGAYTNPRLPQS</sequence>
<feature type="domain" description="Ketoreductase" evidence="4">
    <location>
        <begin position="9"/>
        <end position="216"/>
    </location>
</feature>
<evidence type="ECO:0000313" key="5">
    <source>
        <dbReference type="EMBL" id="MDR7085036.1"/>
    </source>
</evidence>
<organism evidence="5 6">
    <name type="scientific">Arthrobacter ginsengisoli</name>
    <dbReference type="NCBI Taxonomy" id="1356565"/>
    <lineage>
        <taxon>Bacteria</taxon>
        <taxon>Bacillati</taxon>
        <taxon>Actinomycetota</taxon>
        <taxon>Actinomycetes</taxon>
        <taxon>Micrococcales</taxon>
        <taxon>Micrococcaceae</taxon>
        <taxon>Arthrobacter</taxon>
    </lineage>
</organism>
<keyword evidence="6" id="KW-1185">Reference proteome</keyword>
<dbReference type="InterPro" id="IPR002347">
    <property type="entry name" value="SDR_fam"/>
</dbReference>
<dbReference type="InterPro" id="IPR036291">
    <property type="entry name" value="NAD(P)-bd_dom_sf"/>
</dbReference>
<dbReference type="InterPro" id="IPR020904">
    <property type="entry name" value="Sc_DH/Rdtase_CS"/>
</dbReference>